<evidence type="ECO:0000256" key="1">
    <source>
        <dbReference type="SAM" id="MobiDB-lite"/>
    </source>
</evidence>
<evidence type="ECO:0000313" key="3">
    <source>
        <dbReference type="Proteomes" id="UP000032683"/>
    </source>
</evidence>
<evidence type="ECO:0000313" key="2">
    <source>
        <dbReference type="EMBL" id="GAN99214.1"/>
    </source>
</evidence>
<gene>
    <name evidence="2" type="ORF">Gxy13693_018_039</name>
</gene>
<dbReference type="PROSITE" id="PS51257">
    <property type="entry name" value="PROKAR_LIPOPROTEIN"/>
    <property type="match status" value="1"/>
</dbReference>
<reference evidence="2 3" key="1">
    <citation type="submission" date="2012-11" db="EMBL/GenBank/DDBJ databases">
        <title>Whole genome sequence of Gluconacetobacter xylinus NBRC 13693.</title>
        <authorList>
            <person name="Azuma Y."/>
            <person name="Higashiura N."/>
            <person name="Hirakawa H."/>
            <person name="Matsushita K."/>
        </authorList>
    </citation>
    <scope>NUCLEOTIDE SEQUENCE [LARGE SCALE GENOMIC DNA]</scope>
    <source>
        <strain evidence="2 3">NBRC 13693</strain>
    </source>
</reference>
<dbReference type="RefSeq" id="WP_181418194.1">
    <property type="nucleotide sequence ID" value="NZ_BANJ01000018.1"/>
</dbReference>
<dbReference type="AlphaFoldDB" id="A0A0D6Q712"/>
<feature type="region of interest" description="Disordered" evidence="1">
    <location>
        <begin position="20"/>
        <end position="52"/>
    </location>
</feature>
<organism evidence="2 3">
    <name type="scientific">Komagataeibacter xylinus NBRC 13693</name>
    <dbReference type="NCBI Taxonomy" id="1234668"/>
    <lineage>
        <taxon>Bacteria</taxon>
        <taxon>Pseudomonadati</taxon>
        <taxon>Pseudomonadota</taxon>
        <taxon>Alphaproteobacteria</taxon>
        <taxon>Acetobacterales</taxon>
        <taxon>Acetobacteraceae</taxon>
        <taxon>Komagataeibacter</taxon>
    </lineage>
</organism>
<comment type="caution">
    <text evidence="2">The sequence shown here is derived from an EMBL/GenBank/DDBJ whole genome shotgun (WGS) entry which is preliminary data.</text>
</comment>
<proteinExistence type="predicted"/>
<name>A0A0D6Q712_KOMXY</name>
<dbReference type="Proteomes" id="UP000032683">
    <property type="component" value="Unassembled WGS sequence"/>
</dbReference>
<sequence>MRHASRIFATLVILSVAGCHHHAHDRPDTDQNLADDYRNPHQHWSRGPHTDH</sequence>
<evidence type="ECO:0008006" key="4">
    <source>
        <dbReference type="Google" id="ProtNLM"/>
    </source>
</evidence>
<feature type="compositionally biased region" description="Basic and acidic residues" evidence="1">
    <location>
        <begin position="25"/>
        <end position="39"/>
    </location>
</feature>
<protein>
    <recommendedName>
        <fullName evidence="4">Lipoprotein</fullName>
    </recommendedName>
</protein>
<dbReference type="EMBL" id="BANJ01000018">
    <property type="protein sequence ID" value="GAN99214.1"/>
    <property type="molecule type" value="Genomic_DNA"/>
</dbReference>
<accession>A0A0D6Q712</accession>